<gene>
    <name evidence="2" type="ORF">CDD82_413</name>
</gene>
<keyword evidence="1" id="KW-1133">Transmembrane helix</keyword>
<reference evidence="2 3" key="1">
    <citation type="submission" date="2017-06" db="EMBL/GenBank/DDBJ databases">
        <title>Ant-infecting Ophiocordyceps genomes reveal a high diversity of potential behavioral manipulation genes and a possible major role for enterotoxins.</title>
        <authorList>
            <person name="De Bekker C."/>
            <person name="Evans H.C."/>
            <person name="Brachmann A."/>
            <person name="Hughes D.P."/>
        </authorList>
    </citation>
    <scope>NUCLEOTIDE SEQUENCE [LARGE SCALE GENOMIC DNA]</scope>
    <source>
        <strain evidence="2 3">1348a</strain>
    </source>
</reference>
<evidence type="ECO:0000313" key="3">
    <source>
        <dbReference type="Proteomes" id="UP000224854"/>
    </source>
</evidence>
<feature type="transmembrane region" description="Helical" evidence="1">
    <location>
        <begin position="167"/>
        <end position="193"/>
    </location>
</feature>
<feature type="transmembrane region" description="Helical" evidence="1">
    <location>
        <begin position="256"/>
        <end position="278"/>
    </location>
</feature>
<evidence type="ECO:0000256" key="1">
    <source>
        <dbReference type="SAM" id="Phobius"/>
    </source>
</evidence>
<feature type="transmembrane region" description="Helical" evidence="1">
    <location>
        <begin position="21"/>
        <end position="42"/>
    </location>
</feature>
<keyword evidence="1" id="KW-0812">Transmembrane</keyword>
<accession>A0A2C5YIM8</accession>
<dbReference type="OrthoDB" id="3945378at2759"/>
<organism evidence="2 3">
    <name type="scientific">Ophiocordyceps australis</name>
    <dbReference type="NCBI Taxonomy" id="1399860"/>
    <lineage>
        <taxon>Eukaryota</taxon>
        <taxon>Fungi</taxon>
        <taxon>Dikarya</taxon>
        <taxon>Ascomycota</taxon>
        <taxon>Pezizomycotina</taxon>
        <taxon>Sordariomycetes</taxon>
        <taxon>Hypocreomycetidae</taxon>
        <taxon>Hypocreales</taxon>
        <taxon>Ophiocordycipitaceae</taxon>
        <taxon>Ophiocordyceps</taxon>
    </lineage>
</organism>
<keyword evidence="1" id="KW-0472">Membrane</keyword>
<feature type="transmembrane region" description="Helical" evidence="1">
    <location>
        <begin position="86"/>
        <end position="103"/>
    </location>
</feature>
<feature type="transmembrane region" description="Helical" evidence="1">
    <location>
        <begin position="49"/>
        <end position="66"/>
    </location>
</feature>
<sequence>MSTSSCPLEGNPDLYGLGIRIGIYIQMLTVQLSGILSAYFQVEDNIGQGTIIFVLSTAIVLVRLVNASVNGGNGGDDGRPVEPVEVFPLVTLLLLQVGVCRVSASNKTTLLIWTAELVGLTALFSWFWWHGMDLLPNSCPRDHDKAFFFAKVGIWGWYRSFNKATSVLASVAASFALIANVGTYIIFVVFAILRFARRRSDDQDSAVSKSDEDAPRNNIEISIDLIVNIGAIVYVEMALRWNQISGVYSLDSPGQFMPFVIALGQLLSVFFSAAKYLLQWDANESLFDHDQDVLQCHHGDTGRWLRNDTEDIALT</sequence>
<dbReference type="EMBL" id="NJEU01001095">
    <property type="protein sequence ID" value="PHH68607.1"/>
    <property type="molecule type" value="Genomic_DNA"/>
</dbReference>
<feature type="transmembrane region" description="Helical" evidence="1">
    <location>
        <begin position="225"/>
        <end position="244"/>
    </location>
</feature>
<comment type="caution">
    <text evidence="2">The sequence shown here is derived from an EMBL/GenBank/DDBJ whole genome shotgun (WGS) entry which is preliminary data.</text>
</comment>
<evidence type="ECO:0000313" key="2">
    <source>
        <dbReference type="EMBL" id="PHH68607.1"/>
    </source>
</evidence>
<name>A0A2C5YIM8_9HYPO</name>
<feature type="transmembrane region" description="Helical" evidence="1">
    <location>
        <begin position="110"/>
        <end position="129"/>
    </location>
</feature>
<dbReference type="Proteomes" id="UP000224854">
    <property type="component" value="Unassembled WGS sequence"/>
</dbReference>
<protein>
    <submittedName>
        <fullName evidence="2">Uncharacterized protein</fullName>
    </submittedName>
</protein>
<dbReference type="AlphaFoldDB" id="A0A2C5YIM8"/>
<proteinExistence type="predicted"/>
<keyword evidence="3" id="KW-1185">Reference proteome</keyword>